<feature type="signal peptide" evidence="2">
    <location>
        <begin position="1"/>
        <end position="22"/>
    </location>
</feature>
<accession>A0A8B7P283</accession>
<dbReference type="OrthoDB" id="1046782at2759"/>
<feature type="compositionally biased region" description="Polar residues" evidence="1">
    <location>
        <begin position="471"/>
        <end position="495"/>
    </location>
</feature>
<feature type="compositionally biased region" description="Basic and acidic residues" evidence="1">
    <location>
        <begin position="151"/>
        <end position="162"/>
    </location>
</feature>
<sequence length="1940" mass="217712">MDFCRAPLAIVVVYILLVATPGHDCQLRASALPEPCRDPDMKRPQVWPTVQSSPNEDDKYRLIQVNWDVNEVLDGDWVGVFTEDPSSRTPEELNLAQPHQEPRTTGSVEEPADVVEYGSRLGRKLDQYTDTNLNGVSNSTIDSPESTPALEIRDNTTETFSHERRRIRPRNQTSKAKRRRIPNGKRKKPRTSKIKPLKGENMTEPTTVPSLQSVSDAVVELIVSNYTNPLTDAEAEQKTRMVGNEKIPDAPKINAESVNVVERHERESKIKNSKLPERSHRKFRSERSLEDASPEKREAHSDDEIIIITDKAEEGRFGGGFPSGKDYDKPIISTSAEEENRFGGGVGVDEDSIKERVTLVTDPEEENRFGGGLGIIYDELLENESYHFKDTLAVEKETSENNQHVLDPEFYPPTQSFSTTTENSDIHITTVGNAYEPPSTTFDSIVHEVNEKVGEQTNHSEVEPITKKVSSKSTLASSEKAESSSNGYNSSTERTGMNGDFFRGLQKADNSSVIDINILSTLDIKNDATRVKKNESNPYESQINNQSRRANVRKQKQRQSHKLISEVVVQLKTSTLPKENPEKNHVEISDPIIMENSGILDATAESATRRVPDKKVEEARKKDELVNNKISIGEEITKAKFFSKEPEENPSMVPPNSNDRSINVSRYHSGDPYKLDQNTQAPSISSKFLTRTKTNSEIARTMQTGPAINSESSVKNDKATNASVPESVSPSSAENISVRSEFGIDEYFKRTGRHRLGQKSSHRRPFSTHSSHSDRDHGIGSYYRLRRQPVTRYSSVRDYHDYFDPHKHDRDSHDYDFRGSGRSSGSVSHERHVDYPDKHTDYGSSHDYDYYEHKSKFRNSNHRRRNNGYEDDYQDDDHRKSHEVRNKGYSSGKNTRGHQKKHNEDPYQFDYGDEYDDHPDYQKYEDDYYDEYYATAYDTEKDVIYFSNKGAAATRNNAELRGDDNSTSTAPPAEDFATESPFLQDVQINGTDFLTELRVDSANISRNLTFENDFILITNGTNENEITIVASDLVSNLNSVVRVVTSPSNEKNFSSIIVSTNDDRDPSRLVISGHEVNPSAILITTSPLSSGIIVKKPRGLNSPVEQDDTFKQMSNSSINELLNNSLILRWYSVANLRNFEIEIDDINQLFKINKEFHLNNNDDLKFDITYFENRISRADKLRAMIKIGSSNKVQYTEAGASTHINIPKRLPLKGSLGDGSKTYSRQDEEKSHEKMASVGTHYSEKDFDSEDYQIDDKYYDQNTETYGKNKIKIRKNSKILDYPTEDAEAPFITDENKMEIYPNIEVRGEKKSAVVDRVIGEIKTPGAQIHPMSLQSGFVSKAHFNESVPESLRKPASRPMVVSKDGDDVNFEVSTLDPLILESNNPTTGISDSTERVANVQESSTESSINRNISSSLMQPKNKIIEAASEFVTERSLGNICNGSTACDVEVSSLASNRSSRMHGEANFSTGWSGSQPWVKFSALPTSTAGKITSTVAFPRLSSSELAEGGCVGHWVAYIRQGQVIDAACIQAHPTWMWDNRDVLINRPLEDLAILGSHNAGSLTANDSYDAVANWVVCQDETILDQLLYGVRHLDIRLGYYPDMPEKLWINHDKVRWMPFSTLTDDVLHFTKLSPDPVILDIHRTPVGFEDPQATVEVLEAIETKLGALLFPYPSKYDSTILAVHDSVGNGTSEASKGFAFAPTSDRVTLGDIWEAGRSVIVCWGDEGMRLNHPWLWPTIPQEWANTKVTTDLINFMEKSSRKHHRTTHFWALMAHLTPSIWDVILPGGIGVRGFADRVAEPVDEWLDSSDWLQSGNIIAVDFFHGSRLLNRIIDINIARATCPEVLHERVINPRNSRGGIPFSHNNWSFSVQNSDIYIKNEKALGTTLRGNESGNNTNELKGSLSALLAAGILSSLEPSGSFGAESQPSHFSDESLTIG</sequence>
<feature type="compositionally biased region" description="Basic and acidic residues" evidence="1">
    <location>
        <begin position="285"/>
        <end position="300"/>
    </location>
</feature>
<feature type="region of interest" description="Disordered" evidence="1">
    <location>
        <begin position="83"/>
        <end position="111"/>
    </location>
</feature>
<feature type="region of interest" description="Disordered" evidence="1">
    <location>
        <begin position="753"/>
        <end position="785"/>
    </location>
</feature>
<dbReference type="InterPro" id="IPR017946">
    <property type="entry name" value="PLC-like_Pdiesterase_TIM-brl"/>
</dbReference>
<organism evidence="3 4">
    <name type="scientific">Hyalella azteca</name>
    <name type="common">Amphipod</name>
    <dbReference type="NCBI Taxonomy" id="294128"/>
    <lineage>
        <taxon>Eukaryota</taxon>
        <taxon>Metazoa</taxon>
        <taxon>Ecdysozoa</taxon>
        <taxon>Arthropoda</taxon>
        <taxon>Crustacea</taxon>
        <taxon>Multicrustacea</taxon>
        <taxon>Malacostraca</taxon>
        <taxon>Eumalacostraca</taxon>
        <taxon>Peracarida</taxon>
        <taxon>Amphipoda</taxon>
        <taxon>Senticaudata</taxon>
        <taxon>Talitrida</taxon>
        <taxon>Talitroidea</taxon>
        <taxon>Hyalellidae</taxon>
        <taxon>Hyalella</taxon>
    </lineage>
</organism>
<protein>
    <submittedName>
        <fullName evidence="4">Uncharacterized protein LOC108676615</fullName>
    </submittedName>
</protein>
<feature type="compositionally biased region" description="Basic and acidic residues" evidence="1">
    <location>
        <begin position="261"/>
        <end position="278"/>
    </location>
</feature>
<keyword evidence="3" id="KW-1185">Reference proteome</keyword>
<feature type="region of interest" description="Disordered" evidence="1">
    <location>
        <begin position="1212"/>
        <end position="1237"/>
    </location>
</feature>
<feature type="region of interest" description="Disordered" evidence="1">
    <location>
        <begin position="261"/>
        <end position="300"/>
    </location>
</feature>
<feature type="compositionally biased region" description="Polar residues" evidence="1">
    <location>
        <begin position="654"/>
        <end position="666"/>
    </location>
</feature>
<dbReference type="PANTHER" id="PTHR13593">
    <property type="match status" value="1"/>
</dbReference>
<feature type="chain" id="PRO_5034420862" evidence="2">
    <location>
        <begin position="23"/>
        <end position="1940"/>
    </location>
</feature>
<feature type="compositionally biased region" description="Basic and acidic residues" evidence="1">
    <location>
        <begin position="1224"/>
        <end position="1235"/>
    </location>
</feature>
<feature type="compositionally biased region" description="Basic and acidic residues" evidence="1">
    <location>
        <begin position="828"/>
        <end position="854"/>
    </location>
</feature>
<feature type="compositionally biased region" description="Basic residues" evidence="1">
    <location>
        <begin position="753"/>
        <end position="766"/>
    </location>
</feature>
<dbReference type="InterPro" id="IPR051057">
    <property type="entry name" value="PI-PLC_domain"/>
</dbReference>
<feature type="compositionally biased region" description="Polar residues" evidence="1">
    <location>
        <begin position="1925"/>
        <end position="1940"/>
    </location>
</feature>
<name>A0A8B7P283_HYAAZ</name>
<feature type="compositionally biased region" description="Polar residues" evidence="1">
    <location>
        <begin position="129"/>
        <end position="146"/>
    </location>
</feature>
<dbReference type="GO" id="GO:0008081">
    <property type="term" value="F:phosphoric diester hydrolase activity"/>
    <property type="evidence" value="ECO:0007669"/>
    <property type="project" value="InterPro"/>
</dbReference>
<evidence type="ECO:0000256" key="2">
    <source>
        <dbReference type="SAM" id="SignalP"/>
    </source>
</evidence>
<evidence type="ECO:0000256" key="1">
    <source>
        <dbReference type="SAM" id="MobiDB-lite"/>
    </source>
</evidence>
<dbReference type="PROSITE" id="PS50007">
    <property type="entry name" value="PIPLC_X_DOMAIN"/>
    <property type="match status" value="1"/>
</dbReference>
<feature type="region of interest" description="Disordered" evidence="1">
    <location>
        <begin position="129"/>
        <end position="208"/>
    </location>
</feature>
<dbReference type="Proteomes" id="UP000694843">
    <property type="component" value="Unplaced"/>
</dbReference>
<feature type="region of interest" description="Disordered" evidence="1">
    <location>
        <begin position="644"/>
        <end position="734"/>
    </location>
</feature>
<keyword evidence="2" id="KW-0732">Signal</keyword>
<reference evidence="4" key="1">
    <citation type="submission" date="2025-08" db="UniProtKB">
        <authorList>
            <consortium name="RefSeq"/>
        </authorList>
    </citation>
    <scope>IDENTIFICATION</scope>
    <source>
        <tissue evidence="4">Whole organism</tissue>
    </source>
</reference>
<feature type="compositionally biased region" description="Low complexity" evidence="1">
    <location>
        <begin position="721"/>
        <end position="734"/>
    </location>
</feature>
<feature type="compositionally biased region" description="Basic and acidic residues" evidence="1">
    <location>
        <begin position="454"/>
        <end position="466"/>
    </location>
</feature>
<evidence type="ECO:0000313" key="3">
    <source>
        <dbReference type="Proteomes" id="UP000694843"/>
    </source>
</evidence>
<feature type="compositionally biased region" description="Polar residues" evidence="1">
    <location>
        <begin position="676"/>
        <end position="713"/>
    </location>
</feature>
<evidence type="ECO:0000313" key="4">
    <source>
        <dbReference type="RefSeq" id="XP_018020219.1"/>
    </source>
</evidence>
<proteinExistence type="predicted"/>
<dbReference type="KEGG" id="hazt:108676615"/>
<gene>
    <name evidence="4" type="primary">LOC108676615</name>
</gene>
<dbReference type="RefSeq" id="XP_018020219.1">
    <property type="nucleotide sequence ID" value="XM_018164730.2"/>
</dbReference>
<feature type="compositionally biased region" description="Basic and acidic residues" evidence="1">
    <location>
        <begin position="876"/>
        <end position="886"/>
    </location>
</feature>
<feature type="region of interest" description="Disordered" evidence="1">
    <location>
        <begin position="1921"/>
        <end position="1940"/>
    </location>
</feature>
<dbReference type="Gene3D" id="3.20.20.190">
    <property type="entry name" value="Phosphatidylinositol (PI) phosphodiesterase"/>
    <property type="match status" value="1"/>
</dbReference>
<feature type="compositionally biased region" description="Basic residues" evidence="1">
    <location>
        <begin position="163"/>
        <end position="196"/>
    </location>
</feature>
<feature type="region of interest" description="Disordered" evidence="1">
    <location>
        <begin position="454"/>
        <end position="495"/>
    </location>
</feature>
<dbReference type="GO" id="GO:0006629">
    <property type="term" value="P:lipid metabolic process"/>
    <property type="evidence" value="ECO:0007669"/>
    <property type="project" value="InterPro"/>
</dbReference>
<dbReference type="PANTHER" id="PTHR13593:SF103">
    <property type="entry name" value="RE10370P"/>
    <property type="match status" value="1"/>
</dbReference>
<dbReference type="GeneID" id="108676615"/>
<feature type="compositionally biased region" description="Basic residues" evidence="1">
    <location>
        <begin position="855"/>
        <end position="866"/>
    </location>
</feature>
<dbReference type="SUPFAM" id="SSF51695">
    <property type="entry name" value="PLC-like phosphodiesterases"/>
    <property type="match status" value="1"/>
</dbReference>
<feature type="region of interest" description="Disordered" evidence="1">
    <location>
        <begin position="802"/>
        <end position="916"/>
    </location>
</feature>
<feature type="compositionally biased region" description="Basic and acidic residues" evidence="1">
    <location>
        <begin position="802"/>
        <end position="819"/>
    </location>
</feature>